<evidence type="ECO:0000313" key="2">
    <source>
        <dbReference type="EMBL" id="CAJ0965867.1"/>
    </source>
</evidence>
<feature type="compositionally biased region" description="Low complexity" evidence="1">
    <location>
        <begin position="38"/>
        <end position="55"/>
    </location>
</feature>
<comment type="caution">
    <text evidence="2">The sequence shown here is derived from an EMBL/GenBank/DDBJ whole genome shotgun (WGS) entry which is preliminary data.</text>
</comment>
<evidence type="ECO:0000313" key="3">
    <source>
        <dbReference type="Proteomes" id="UP001176940"/>
    </source>
</evidence>
<protein>
    <submittedName>
        <fullName evidence="2">Uncharacterized protein</fullName>
    </submittedName>
</protein>
<dbReference type="Proteomes" id="UP001176940">
    <property type="component" value="Unassembled WGS sequence"/>
</dbReference>
<feature type="non-terminal residue" evidence="2">
    <location>
        <position position="1"/>
    </location>
</feature>
<name>A0ABN9MGJ5_9NEOB</name>
<keyword evidence="3" id="KW-1185">Reference proteome</keyword>
<dbReference type="EMBL" id="CAUEEQ010070331">
    <property type="protein sequence ID" value="CAJ0965867.1"/>
    <property type="molecule type" value="Genomic_DNA"/>
</dbReference>
<reference evidence="2" key="1">
    <citation type="submission" date="2023-07" db="EMBL/GenBank/DDBJ databases">
        <authorList>
            <person name="Stuckert A."/>
        </authorList>
    </citation>
    <scope>NUCLEOTIDE SEQUENCE</scope>
</reference>
<proteinExistence type="predicted"/>
<evidence type="ECO:0000256" key="1">
    <source>
        <dbReference type="SAM" id="MobiDB-lite"/>
    </source>
</evidence>
<gene>
    <name evidence="2" type="ORF">RIMI_LOCUS20716845</name>
</gene>
<sequence length="116" mass="12679">LKHIPCLAQTLNLVVQCFLKNYPELPALLLKVDPIEVSASGSSPSPNTSGPTGSPDVPCDSIPKRKTARKQIPKRKRESADEKPSPQKDELHIQETSAKRQLKETGSLNAKTDLLL</sequence>
<feature type="region of interest" description="Disordered" evidence="1">
    <location>
        <begin position="37"/>
        <end position="116"/>
    </location>
</feature>
<feature type="non-terminal residue" evidence="2">
    <location>
        <position position="116"/>
    </location>
</feature>
<feature type="compositionally biased region" description="Basic and acidic residues" evidence="1">
    <location>
        <begin position="78"/>
        <end position="103"/>
    </location>
</feature>
<feature type="compositionally biased region" description="Basic residues" evidence="1">
    <location>
        <begin position="64"/>
        <end position="77"/>
    </location>
</feature>
<accession>A0ABN9MGJ5</accession>
<organism evidence="2 3">
    <name type="scientific">Ranitomeya imitator</name>
    <name type="common">mimic poison frog</name>
    <dbReference type="NCBI Taxonomy" id="111125"/>
    <lineage>
        <taxon>Eukaryota</taxon>
        <taxon>Metazoa</taxon>
        <taxon>Chordata</taxon>
        <taxon>Craniata</taxon>
        <taxon>Vertebrata</taxon>
        <taxon>Euteleostomi</taxon>
        <taxon>Amphibia</taxon>
        <taxon>Batrachia</taxon>
        <taxon>Anura</taxon>
        <taxon>Neobatrachia</taxon>
        <taxon>Hyloidea</taxon>
        <taxon>Dendrobatidae</taxon>
        <taxon>Dendrobatinae</taxon>
        <taxon>Ranitomeya</taxon>
    </lineage>
</organism>